<dbReference type="Proteomes" id="UP000250140">
    <property type="component" value="Unassembled WGS sequence"/>
</dbReference>
<keyword evidence="1" id="KW-0472">Membrane</keyword>
<protein>
    <submittedName>
        <fullName evidence="3">Uncharacterized protein</fullName>
    </submittedName>
</protein>
<keyword evidence="4" id="KW-1185">Reference proteome</keyword>
<reference evidence="3 4" key="1">
    <citation type="journal article" date="2016" name="Nat. Commun.">
        <title>Ectomycorrhizal ecology is imprinted in the genome of the dominant symbiotic fungus Cenococcum geophilum.</title>
        <authorList>
            <consortium name="DOE Joint Genome Institute"/>
            <person name="Peter M."/>
            <person name="Kohler A."/>
            <person name="Ohm R.A."/>
            <person name="Kuo A."/>
            <person name="Krutzmann J."/>
            <person name="Morin E."/>
            <person name="Arend M."/>
            <person name="Barry K.W."/>
            <person name="Binder M."/>
            <person name="Choi C."/>
            <person name="Clum A."/>
            <person name="Copeland A."/>
            <person name="Grisel N."/>
            <person name="Haridas S."/>
            <person name="Kipfer T."/>
            <person name="LaButti K."/>
            <person name="Lindquist E."/>
            <person name="Lipzen A."/>
            <person name="Maire R."/>
            <person name="Meier B."/>
            <person name="Mihaltcheva S."/>
            <person name="Molinier V."/>
            <person name="Murat C."/>
            <person name="Poggeler S."/>
            <person name="Quandt C.A."/>
            <person name="Sperisen C."/>
            <person name="Tritt A."/>
            <person name="Tisserant E."/>
            <person name="Crous P.W."/>
            <person name="Henrissat B."/>
            <person name="Nehls U."/>
            <person name="Egli S."/>
            <person name="Spatafora J.W."/>
            <person name="Grigoriev I.V."/>
            <person name="Martin F.M."/>
        </authorList>
    </citation>
    <scope>NUCLEOTIDE SEQUENCE [LARGE SCALE GENOMIC DNA]</scope>
    <source>
        <strain evidence="3 4">CBS 207.34</strain>
    </source>
</reference>
<evidence type="ECO:0000313" key="4">
    <source>
        <dbReference type="Proteomes" id="UP000250140"/>
    </source>
</evidence>
<gene>
    <name evidence="3" type="ORF">AOQ84DRAFT_142990</name>
</gene>
<sequence>MKLTAAGTALSALAILSAAAQPPNVTNTEGVICCPLPPGNNPWILTIDTVVSIVYNTGMAGLQTIAIVISVKQYRALMRVTAGKNVLHTKKKIN</sequence>
<evidence type="ECO:0000313" key="3">
    <source>
        <dbReference type="EMBL" id="OCL12731.1"/>
    </source>
</evidence>
<keyword evidence="1" id="KW-1133">Transmembrane helix</keyword>
<evidence type="ECO:0000256" key="2">
    <source>
        <dbReference type="SAM" id="SignalP"/>
    </source>
</evidence>
<feature type="chain" id="PRO_5034846623" evidence="2">
    <location>
        <begin position="21"/>
        <end position="94"/>
    </location>
</feature>
<proteinExistence type="predicted"/>
<name>A0A8E2F9W2_9PEZI</name>
<organism evidence="3 4">
    <name type="scientific">Glonium stellatum</name>
    <dbReference type="NCBI Taxonomy" id="574774"/>
    <lineage>
        <taxon>Eukaryota</taxon>
        <taxon>Fungi</taxon>
        <taxon>Dikarya</taxon>
        <taxon>Ascomycota</taxon>
        <taxon>Pezizomycotina</taxon>
        <taxon>Dothideomycetes</taxon>
        <taxon>Pleosporomycetidae</taxon>
        <taxon>Gloniales</taxon>
        <taxon>Gloniaceae</taxon>
        <taxon>Glonium</taxon>
    </lineage>
</organism>
<evidence type="ECO:0000256" key="1">
    <source>
        <dbReference type="SAM" id="Phobius"/>
    </source>
</evidence>
<keyword evidence="1" id="KW-0812">Transmembrane</keyword>
<feature type="signal peptide" evidence="2">
    <location>
        <begin position="1"/>
        <end position="20"/>
    </location>
</feature>
<dbReference type="EMBL" id="KV748839">
    <property type="protein sequence ID" value="OCL12731.1"/>
    <property type="molecule type" value="Genomic_DNA"/>
</dbReference>
<keyword evidence="2" id="KW-0732">Signal</keyword>
<dbReference type="AlphaFoldDB" id="A0A8E2F9W2"/>
<feature type="transmembrane region" description="Helical" evidence="1">
    <location>
        <begin position="44"/>
        <end position="69"/>
    </location>
</feature>
<accession>A0A8E2F9W2</accession>